<dbReference type="OrthoDB" id="9805628at2"/>
<dbReference type="AlphaFoldDB" id="R4V4M6"/>
<dbReference type="Gene3D" id="3.30.470.10">
    <property type="match status" value="1"/>
</dbReference>
<dbReference type="KEGG" id="ssal:SPISAL_04050"/>
<dbReference type="EMBL" id="CP005963">
    <property type="protein sequence ID" value="AGM40904.1"/>
    <property type="molecule type" value="Genomic_DNA"/>
</dbReference>
<dbReference type="GO" id="GO:0005829">
    <property type="term" value="C:cytosol"/>
    <property type="evidence" value="ECO:0007669"/>
    <property type="project" value="TreeGrafter"/>
</dbReference>
<evidence type="ECO:0000256" key="3">
    <source>
        <dbReference type="ARBA" id="ARBA00011738"/>
    </source>
</evidence>
<evidence type="ECO:0000313" key="11">
    <source>
        <dbReference type="EMBL" id="AGM40904.1"/>
    </source>
</evidence>
<reference evidence="11 12" key="1">
    <citation type="journal article" date="2013" name="Genome Announc.">
        <title>Draft Genome of Spiribacter salinus M19-40, an Abundant Gammaproteobacterium in Aquatic Hypersaline Environments.</title>
        <authorList>
            <person name="Leon M.J."/>
            <person name="Ghai R."/>
            <person name="Fernandez A.B."/>
            <person name="Sanchez-Porro C."/>
            <person name="Rodriguez-Valera F."/>
            <person name="Ventosa A."/>
        </authorList>
    </citation>
    <scope>NUCLEOTIDE SEQUENCE [LARGE SCALE GENOMIC DNA]</scope>
    <source>
        <strain evidence="11">M19-40</strain>
    </source>
</reference>
<evidence type="ECO:0000256" key="2">
    <source>
        <dbReference type="ARBA" id="ARBA00009320"/>
    </source>
</evidence>
<comment type="cofactor">
    <cofactor evidence="1">
        <name>pyridoxal 5'-phosphate</name>
        <dbReference type="ChEBI" id="CHEBI:597326"/>
    </cofactor>
</comment>
<evidence type="ECO:0000256" key="9">
    <source>
        <dbReference type="ARBA" id="ARBA00049529"/>
    </source>
</evidence>
<comment type="catalytic activity">
    <reaction evidence="9">
        <text>4-amino-4-deoxychorismate = 4-aminobenzoate + pyruvate + H(+)</text>
        <dbReference type="Rhea" id="RHEA:16201"/>
        <dbReference type="ChEBI" id="CHEBI:15361"/>
        <dbReference type="ChEBI" id="CHEBI:15378"/>
        <dbReference type="ChEBI" id="CHEBI:17836"/>
        <dbReference type="ChEBI" id="CHEBI:58406"/>
        <dbReference type="EC" id="4.1.3.38"/>
    </reaction>
</comment>
<dbReference type="InterPro" id="IPR043131">
    <property type="entry name" value="BCAT-like_N"/>
</dbReference>
<dbReference type="InterPro" id="IPR036038">
    <property type="entry name" value="Aminotransferase-like"/>
</dbReference>
<comment type="pathway">
    <text evidence="7">Cofactor biosynthesis; tetrahydrofolate biosynthesis; 4-aminobenzoate from chorismate: step 2/2.</text>
</comment>
<evidence type="ECO:0000256" key="5">
    <source>
        <dbReference type="ARBA" id="ARBA00022909"/>
    </source>
</evidence>
<accession>R4V4M6</accession>
<evidence type="ECO:0000256" key="1">
    <source>
        <dbReference type="ARBA" id="ARBA00001933"/>
    </source>
</evidence>
<name>R4V4M6_9GAMM</name>
<dbReference type="HOGENOM" id="CLU_020844_2_1_6"/>
<gene>
    <name evidence="11" type="ORF">SPISAL_04050</name>
</gene>
<keyword evidence="5" id="KW-0289">Folate biosynthesis</keyword>
<keyword evidence="4" id="KW-0663">Pyridoxal phosphate</keyword>
<dbReference type="InterPro" id="IPR001544">
    <property type="entry name" value="Aminotrans_IV"/>
</dbReference>
<dbReference type="SUPFAM" id="SSF56752">
    <property type="entry name" value="D-aminoacid aminotransferase-like PLP-dependent enzymes"/>
    <property type="match status" value="1"/>
</dbReference>
<dbReference type="PATRIC" id="fig|1260251.3.peg.815"/>
<comment type="subunit">
    <text evidence="3">Homodimer.</text>
</comment>
<dbReference type="EC" id="4.1.3.38" evidence="8 10"/>
<keyword evidence="6 11" id="KW-0456">Lyase</keyword>
<dbReference type="InterPro" id="IPR043132">
    <property type="entry name" value="BCAT-like_C"/>
</dbReference>
<comment type="similarity">
    <text evidence="2">Belongs to the class-IV pyridoxal-phosphate-dependent aminotransferase family.</text>
</comment>
<dbReference type="eggNOG" id="COG0115">
    <property type="taxonomic scope" value="Bacteria"/>
</dbReference>
<evidence type="ECO:0000256" key="8">
    <source>
        <dbReference type="ARBA" id="ARBA00035676"/>
    </source>
</evidence>
<evidence type="ECO:0000256" key="4">
    <source>
        <dbReference type="ARBA" id="ARBA00022898"/>
    </source>
</evidence>
<dbReference type="InterPro" id="IPR017824">
    <property type="entry name" value="Aminodeoxychorismate_lyase_IV"/>
</dbReference>
<evidence type="ECO:0000256" key="10">
    <source>
        <dbReference type="NCBIfam" id="TIGR03461"/>
    </source>
</evidence>
<dbReference type="PANTHER" id="PTHR42743:SF2">
    <property type="entry name" value="AMINODEOXYCHORISMATE LYASE"/>
    <property type="match status" value="1"/>
</dbReference>
<dbReference type="Gene3D" id="3.20.10.10">
    <property type="entry name" value="D-amino Acid Aminotransferase, subunit A, domain 2"/>
    <property type="match status" value="1"/>
</dbReference>
<dbReference type="GO" id="GO:0008153">
    <property type="term" value="P:4-aminobenzoate biosynthetic process"/>
    <property type="evidence" value="ECO:0007669"/>
    <property type="project" value="UniProtKB-UniRule"/>
</dbReference>
<sequence length="284" mass="30725">MSALHSDLLINGAPATSVSADDRGLRYGDGVFETVAVIDHQPVLWGAHLERLRHGCARLGILPPEQDQLAADLGALSLPSFGALRLTVTRGNGGQGYAPPATPQPTRILQRLSIPDRPAHWWHTGVAVRDCQITLASQPALAGVKHLNRLEQVLARGEWRDPDIAEGLMCSADGALVEATAANLLIDDGERLIIPDTSQCGVDGVMQTALLKQAEVLGIPWERRVIYRDSLRPEHGLMLCNSLIGLWSVATRAGTVHRQSTHARALQTWINEARLALTPEIMAT</sequence>
<keyword evidence="12" id="KW-1185">Reference proteome</keyword>
<evidence type="ECO:0000256" key="7">
    <source>
        <dbReference type="ARBA" id="ARBA00035633"/>
    </source>
</evidence>
<organism evidence="11 12">
    <name type="scientific">Spiribacter salinus M19-40</name>
    <dbReference type="NCBI Taxonomy" id="1260251"/>
    <lineage>
        <taxon>Bacteria</taxon>
        <taxon>Pseudomonadati</taxon>
        <taxon>Pseudomonadota</taxon>
        <taxon>Gammaproteobacteria</taxon>
        <taxon>Chromatiales</taxon>
        <taxon>Ectothiorhodospiraceae</taxon>
        <taxon>Spiribacter</taxon>
    </lineage>
</organism>
<proteinExistence type="inferred from homology"/>
<dbReference type="GO" id="GO:0008696">
    <property type="term" value="F:4-amino-4-deoxychorismate lyase activity"/>
    <property type="evidence" value="ECO:0007669"/>
    <property type="project" value="UniProtKB-UniRule"/>
</dbReference>
<dbReference type="InterPro" id="IPR050571">
    <property type="entry name" value="Class-IV_PLP-Dep_Aminotrnsfr"/>
</dbReference>
<dbReference type="PANTHER" id="PTHR42743">
    <property type="entry name" value="AMINO-ACID AMINOTRANSFERASE"/>
    <property type="match status" value="1"/>
</dbReference>
<evidence type="ECO:0000313" key="12">
    <source>
        <dbReference type="Proteomes" id="UP000017881"/>
    </source>
</evidence>
<dbReference type="GO" id="GO:0046656">
    <property type="term" value="P:folic acid biosynthetic process"/>
    <property type="evidence" value="ECO:0007669"/>
    <property type="project" value="UniProtKB-KW"/>
</dbReference>
<dbReference type="GO" id="GO:0030170">
    <property type="term" value="F:pyridoxal phosphate binding"/>
    <property type="evidence" value="ECO:0007669"/>
    <property type="project" value="InterPro"/>
</dbReference>
<evidence type="ECO:0000256" key="6">
    <source>
        <dbReference type="ARBA" id="ARBA00023239"/>
    </source>
</evidence>
<dbReference type="NCBIfam" id="TIGR03461">
    <property type="entry name" value="pabC_Proteo"/>
    <property type="match status" value="1"/>
</dbReference>
<dbReference type="Pfam" id="PF01063">
    <property type="entry name" value="Aminotran_4"/>
    <property type="match status" value="1"/>
</dbReference>
<protein>
    <recommendedName>
        <fullName evidence="8 10">Aminodeoxychorismate lyase</fullName>
        <ecNumber evidence="8 10">4.1.3.38</ecNumber>
    </recommendedName>
</protein>
<dbReference type="RefSeq" id="WP_016353211.1">
    <property type="nucleotide sequence ID" value="NC_021291.1"/>
</dbReference>
<dbReference type="Proteomes" id="UP000017881">
    <property type="component" value="Chromosome"/>
</dbReference>